<sequence>MKKLWNDMIPLLPLQEFISLTSVQGKLCASAPCSIFYVVSLHVAWILHQVPSKLLLLSICIELMVALTPTIPWVSSLLSPIFTSTLSVPSYDVAMVAPPLDLAMHPLMHYLIRDHAITPRCSLGLLSFVDILS</sequence>
<proteinExistence type="predicted"/>
<gene>
    <name evidence="1" type="ORF">B296_00049279</name>
</gene>
<dbReference type="AlphaFoldDB" id="A0A426YRB9"/>
<evidence type="ECO:0000313" key="1">
    <source>
        <dbReference type="EMBL" id="RRT54277.1"/>
    </source>
</evidence>
<comment type="caution">
    <text evidence="1">The sequence shown here is derived from an EMBL/GenBank/DDBJ whole genome shotgun (WGS) entry which is preliminary data.</text>
</comment>
<dbReference type="Proteomes" id="UP000287651">
    <property type="component" value="Unassembled WGS sequence"/>
</dbReference>
<name>A0A426YRB9_ENSVE</name>
<reference evidence="1 2" key="1">
    <citation type="journal article" date="2014" name="Agronomy (Basel)">
        <title>A Draft Genome Sequence for Ensete ventricosum, the Drought-Tolerant Tree Against Hunger.</title>
        <authorList>
            <person name="Harrison J."/>
            <person name="Moore K.A."/>
            <person name="Paszkiewicz K."/>
            <person name="Jones T."/>
            <person name="Grant M."/>
            <person name="Ambacheew D."/>
            <person name="Muzemil S."/>
            <person name="Studholme D.J."/>
        </authorList>
    </citation>
    <scope>NUCLEOTIDE SEQUENCE [LARGE SCALE GENOMIC DNA]</scope>
</reference>
<accession>A0A426YRB9</accession>
<organism evidence="1 2">
    <name type="scientific">Ensete ventricosum</name>
    <name type="common">Abyssinian banana</name>
    <name type="synonym">Musa ensete</name>
    <dbReference type="NCBI Taxonomy" id="4639"/>
    <lineage>
        <taxon>Eukaryota</taxon>
        <taxon>Viridiplantae</taxon>
        <taxon>Streptophyta</taxon>
        <taxon>Embryophyta</taxon>
        <taxon>Tracheophyta</taxon>
        <taxon>Spermatophyta</taxon>
        <taxon>Magnoliopsida</taxon>
        <taxon>Liliopsida</taxon>
        <taxon>Zingiberales</taxon>
        <taxon>Musaceae</taxon>
        <taxon>Ensete</taxon>
    </lineage>
</organism>
<dbReference type="EMBL" id="AMZH03010683">
    <property type="protein sequence ID" value="RRT54277.1"/>
    <property type="molecule type" value="Genomic_DNA"/>
</dbReference>
<evidence type="ECO:0000313" key="2">
    <source>
        <dbReference type="Proteomes" id="UP000287651"/>
    </source>
</evidence>
<protein>
    <submittedName>
        <fullName evidence="1">Uncharacterized protein</fullName>
    </submittedName>
</protein>